<gene>
    <name evidence="1" type="ORF">TNIN_457531</name>
</gene>
<evidence type="ECO:0000313" key="2">
    <source>
        <dbReference type="Proteomes" id="UP000886998"/>
    </source>
</evidence>
<proteinExistence type="predicted"/>
<keyword evidence="2" id="KW-1185">Reference proteome</keyword>
<reference evidence="1" key="1">
    <citation type="submission" date="2020-08" db="EMBL/GenBank/DDBJ databases">
        <title>Multicomponent nature underlies the extraordinary mechanical properties of spider dragline silk.</title>
        <authorList>
            <person name="Kono N."/>
            <person name="Nakamura H."/>
            <person name="Mori M."/>
            <person name="Yoshida Y."/>
            <person name="Ohtoshi R."/>
            <person name="Malay A.D."/>
            <person name="Moran D.A.P."/>
            <person name="Tomita M."/>
            <person name="Numata K."/>
            <person name="Arakawa K."/>
        </authorList>
    </citation>
    <scope>NUCLEOTIDE SEQUENCE</scope>
</reference>
<accession>A0A8X6WZN4</accession>
<dbReference type="Proteomes" id="UP000886998">
    <property type="component" value="Unassembled WGS sequence"/>
</dbReference>
<name>A0A8X6WZN4_9ARAC</name>
<sequence>MGNQFRNTKGDERIDIFYQNLVKNSGLIEFFTTTLPFKRNRQLSLRATSLFQWETSCPANGEASSPAYRQIFYHACLPSKPLELTHPPIGRTSLPQRYLVVSTALSVEVPSPRQSSAFPRFFHILNLTRALRFKCYPPSVLIGDVDPPRRCSIPTLNTDSA</sequence>
<comment type="caution">
    <text evidence="1">The sequence shown here is derived from an EMBL/GenBank/DDBJ whole genome shotgun (WGS) entry which is preliminary data.</text>
</comment>
<dbReference type="AlphaFoldDB" id="A0A8X6WZN4"/>
<evidence type="ECO:0000313" key="1">
    <source>
        <dbReference type="EMBL" id="GFY43645.1"/>
    </source>
</evidence>
<dbReference type="EMBL" id="BMAV01003795">
    <property type="protein sequence ID" value="GFY43645.1"/>
    <property type="molecule type" value="Genomic_DNA"/>
</dbReference>
<protein>
    <submittedName>
        <fullName evidence="1">Uncharacterized protein</fullName>
    </submittedName>
</protein>
<organism evidence="1 2">
    <name type="scientific">Trichonephila inaurata madagascariensis</name>
    <dbReference type="NCBI Taxonomy" id="2747483"/>
    <lineage>
        <taxon>Eukaryota</taxon>
        <taxon>Metazoa</taxon>
        <taxon>Ecdysozoa</taxon>
        <taxon>Arthropoda</taxon>
        <taxon>Chelicerata</taxon>
        <taxon>Arachnida</taxon>
        <taxon>Araneae</taxon>
        <taxon>Araneomorphae</taxon>
        <taxon>Entelegynae</taxon>
        <taxon>Araneoidea</taxon>
        <taxon>Nephilidae</taxon>
        <taxon>Trichonephila</taxon>
        <taxon>Trichonephila inaurata</taxon>
    </lineage>
</organism>